<evidence type="ECO:0000313" key="2">
    <source>
        <dbReference type="Proteomes" id="UP000003711"/>
    </source>
</evidence>
<sequence length="142" mass="16886">MKNIIFYNSERIPIMQWYNFLLVDREKEDTLTFDVKIQKSIFTVTATYKTNQKDLLALKNHINLLYQQRIHKIVYSSLNERLRVELEWENMGHIKQKFVIVEEQTGSCLEVGCLFDQTFLPELEADMDDVLIEIKNLGKCHE</sequence>
<dbReference type="RefSeq" id="WP_007214293.1">
    <property type="nucleotide sequence ID" value="NZ_EQ973492.1"/>
</dbReference>
<evidence type="ECO:0000313" key="1">
    <source>
        <dbReference type="EMBL" id="EEF87442.1"/>
    </source>
</evidence>
<dbReference type="HOGENOM" id="CLU_1944449_0_0_10"/>
<reference evidence="1 2" key="1">
    <citation type="submission" date="2008-12" db="EMBL/GenBank/DDBJ databases">
        <authorList>
            <person name="Fulton L."/>
            <person name="Clifton S."/>
            <person name="Fulton B."/>
            <person name="Xu J."/>
            <person name="Minx P."/>
            <person name="Pepin K.H."/>
            <person name="Johnson M."/>
            <person name="Bhonagiri V."/>
            <person name="Nash W.E."/>
            <person name="Mardis E.R."/>
            <person name="Wilson R.K."/>
        </authorList>
    </citation>
    <scope>NUCLEOTIDE SEQUENCE [LARGE SCALE GENOMIC DNA]</scope>
    <source>
        <strain evidence="1 2">DSM 14838</strain>
    </source>
</reference>
<accession>E2NKW6</accession>
<gene>
    <name evidence="1" type="ORF">BACCELL_04960</name>
</gene>
<comment type="caution">
    <text evidence="1">The sequence shown here is derived from an EMBL/GenBank/DDBJ whole genome shotgun (WGS) entry which is preliminary data.</text>
</comment>
<name>E2NKW6_9BACE</name>
<dbReference type="EMBL" id="ACCH01000401">
    <property type="protein sequence ID" value="EEF87442.1"/>
    <property type="molecule type" value="Genomic_DNA"/>
</dbReference>
<organism evidence="1 2">
    <name type="scientific">Bacteroides cellulosilyticus DSM 14838</name>
    <dbReference type="NCBI Taxonomy" id="537012"/>
    <lineage>
        <taxon>Bacteria</taxon>
        <taxon>Pseudomonadati</taxon>
        <taxon>Bacteroidota</taxon>
        <taxon>Bacteroidia</taxon>
        <taxon>Bacteroidales</taxon>
        <taxon>Bacteroidaceae</taxon>
        <taxon>Bacteroides</taxon>
    </lineage>
</organism>
<dbReference type="AlphaFoldDB" id="E2NKW6"/>
<proteinExistence type="predicted"/>
<reference evidence="1 2" key="2">
    <citation type="submission" date="2009-01" db="EMBL/GenBank/DDBJ databases">
        <title>Draft genome sequence of Bacteroides cellulosilyticus (DSM 14838).</title>
        <authorList>
            <person name="Sudarsanam P."/>
            <person name="Ley R."/>
            <person name="Guruge J."/>
            <person name="Turnbaugh P.J."/>
            <person name="Mahowald M."/>
            <person name="Liep D."/>
            <person name="Gordon J."/>
        </authorList>
    </citation>
    <scope>NUCLEOTIDE SEQUENCE [LARGE SCALE GENOMIC DNA]</scope>
    <source>
        <strain evidence="1 2">DSM 14838</strain>
    </source>
</reference>
<dbReference type="Proteomes" id="UP000003711">
    <property type="component" value="Unassembled WGS sequence"/>
</dbReference>
<protein>
    <submittedName>
        <fullName evidence="1">Uncharacterized protein</fullName>
    </submittedName>
</protein>